<feature type="compositionally biased region" description="Low complexity" evidence="1">
    <location>
        <begin position="92"/>
        <end position="102"/>
    </location>
</feature>
<gene>
    <name evidence="2" type="ORF">EDD19_12412</name>
</gene>
<sequence length="321" mass="35299">MASMWRDTCSGVAARFSAAAAASARRRCSSRVRCRCCSATSLGEGPASTSRSRERRCRRKPAGFWMVEGQSRGFSRASWLRTATRSRPVQRSQSTSSATTSTREPRCRPLSRLFAAATSWAATMCAWRGRSRSLSLCERPEGADARLRACVGEHCLRGVLLPVGPLRGRYDFAYHLRGVVRAHVDAARSCTPSWCTAAWKRSSTVRYRPLATSTASSSSARTARALETTSWQNGRERSASSAAIRPMVSLDAVTRRPVSASARRAQARATSRAVRAETRHLRHNCRPRMHASSAAVPASHLARDCHTRAGCRPSRAHERPR</sequence>
<feature type="region of interest" description="Disordered" evidence="1">
    <location>
        <begin position="210"/>
        <end position="240"/>
    </location>
</feature>
<reference evidence="2 3" key="1">
    <citation type="submission" date="2019-03" db="EMBL/GenBank/DDBJ databases">
        <title>Root nodule microbial communities of legume samples collected from USA, Mexico and Botswana.</title>
        <authorList>
            <person name="Hirsch A."/>
        </authorList>
    </citation>
    <scope>NUCLEOTIDE SEQUENCE [LARGE SCALE GENOMIC DNA]</scope>
    <source>
        <strain evidence="2 3">55</strain>
    </source>
</reference>
<protein>
    <submittedName>
        <fullName evidence="2">Uncharacterized protein</fullName>
    </submittedName>
</protein>
<evidence type="ECO:0000256" key="1">
    <source>
        <dbReference type="SAM" id="MobiDB-lite"/>
    </source>
</evidence>
<evidence type="ECO:0000313" key="3">
    <source>
        <dbReference type="Proteomes" id="UP000295805"/>
    </source>
</evidence>
<organism evidence="2 3">
    <name type="scientific">Dietzia cinnamea</name>
    <dbReference type="NCBI Taxonomy" id="321318"/>
    <lineage>
        <taxon>Bacteria</taxon>
        <taxon>Bacillati</taxon>
        <taxon>Actinomycetota</taxon>
        <taxon>Actinomycetes</taxon>
        <taxon>Mycobacteriales</taxon>
        <taxon>Dietziaceae</taxon>
        <taxon>Dietzia</taxon>
    </lineage>
</organism>
<dbReference type="Proteomes" id="UP000295805">
    <property type="component" value="Unassembled WGS sequence"/>
</dbReference>
<proteinExistence type="predicted"/>
<dbReference type="AlphaFoldDB" id="A0A4R3ZN43"/>
<dbReference type="EMBL" id="SMCX01000024">
    <property type="protein sequence ID" value="TCW21359.1"/>
    <property type="molecule type" value="Genomic_DNA"/>
</dbReference>
<name>A0A4R3ZN43_9ACTN</name>
<feature type="region of interest" description="Disordered" evidence="1">
    <location>
        <begin position="83"/>
        <end position="104"/>
    </location>
</feature>
<comment type="caution">
    <text evidence="2">The sequence shown here is derived from an EMBL/GenBank/DDBJ whole genome shotgun (WGS) entry which is preliminary data.</text>
</comment>
<evidence type="ECO:0000313" key="2">
    <source>
        <dbReference type="EMBL" id="TCW21359.1"/>
    </source>
</evidence>
<accession>A0A4R3ZN43</accession>
<feature type="compositionally biased region" description="Low complexity" evidence="1">
    <location>
        <begin position="210"/>
        <end position="230"/>
    </location>
</feature>